<evidence type="ECO:0000313" key="2">
    <source>
        <dbReference type="EMBL" id="CAA9290134.1"/>
    </source>
</evidence>
<sequence>EALFLQPTALRRQTHRPGRLAAGRAGADHAAQPLRGKVPGRPPLPAAPRRYVPGAARVEKGQNQLFPLYLLPGARVRRAAGHAAALAPGRMPGRYPRGVRRRLRSGRTGAPRLCAAAGPAVPAGGFPAGKPRPRNRADVRPGHPGDRAANGL</sequence>
<reference evidence="2" key="1">
    <citation type="submission" date="2020-02" db="EMBL/GenBank/DDBJ databases">
        <authorList>
            <person name="Meier V. D."/>
        </authorList>
    </citation>
    <scope>NUCLEOTIDE SEQUENCE</scope>
    <source>
        <strain evidence="2">AVDCRST_MAG56</strain>
    </source>
</reference>
<proteinExistence type="predicted"/>
<accession>A0A6J4JX98</accession>
<feature type="region of interest" description="Disordered" evidence="1">
    <location>
        <begin position="106"/>
        <end position="152"/>
    </location>
</feature>
<evidence type="ECO:0000256" key="1">
    <source>
        <dbReference type="SAM" id="MobiDB-lite"/>
    </source>
</evidence>
<feature type="non-terminal residue" evidence="2">
    <location>
        <position position="1"/>
    </location>
</feature>
<feature type="non-terminal residue" evidence="2">
    <location>
        <position position="152"/>
    </location>
</feature>
<feature type="compositionally biased region" description="Low complexity" evidence="1">
    <location>
        <begin position="19"/>
        <end position="31"/>
    </location>
</feature>
<name>A0A6J4JX98_9SPHI</name>
<feature type="compositionally biased region" description="Low complexity" evidence="1">
    <location>
        <begin position="106"/>
        <end position="129"/>
    </location>
</feature>
<gene>
    <name evidence="2" type="ORF">AVDCRST_MAG56-4593</name>
</gene>
<dbReference type="EMBL" id="CADCTQ010000379">
    <property type="protein sequence ID" value="CAA9290134.1"/>
    <property type="molecule type" value="Genomic_DNA"/>
</dbReference>
<protein>
    <submittedName>
        <fullName evidence="2">Uncharacterized protein</fullName>
    </submittedName>
</protein>
<feature type="region of interest" description="Disordered" evidence="1">
    <location>
        <begin position="14"/>
        <end position="58"/>
    </location>
</feature>
<feature type="compositionally biased region" description="Basic and acidic residues" evidence="1">
    <location>
        <begin position="135"/>
        <end position="146"/>
    </location>
</feature>
<dbReference type="AlphaFoldDB" id="A0A6J4JX98"/>
<organism evidence="2">
    <name type="scientific">uncultured Cytophagales bacterium</name>
    <dbReference type="NCBI Taxonomy" id="158755"/>
    <lineage>
        <taxon>Bacteria</taxon>
        <taxon>Pseudomonadati</taxon>
        <taxon>Bacteroidota</taxon>
        <taxon>Sphingobacteriia</taxon>
        <taxon>Sphingobacteriales</taxon>
        <taxon>environmental samples</taxon>
    </lineage>
</organism>